<feature type="domain" description="DUF6779" evidence="2">
    <location>
        <begin position="2"/>
        <end position="37"/>
    </location>
</feature>
<dbReference type="EMBL" id="CP063189">
    <property type="protein sequence ID" value="WCZ33223.1"/>
    <property type="molecule type" value="Genomic_DNA"/>
</dbReference>
<sequence>MLREIRAEISQIRAQLEELSGRDFTYEPAALRAEARRIMEVEARAHAASQATSDSGESGVDSDDNFDFTQSSFGAPSADAIAGRLGSEPVAGYPNEQLRNIVAEQKTTDAGTASKVAAPAKHDVGVEKPSTPQANEPAQSVAGSRASNSRDPHPEGSHNEGADSGDWNDRTFNTDSFQAVNWDKGGDDNVRRGRRRQDEGRTGSVSVAELLAANKRDRRS</sequence>
<evidence type="ECO:0000256" key="1">
    <source>
        <dbReference type="SAM" id="MobiDB-lite"/>
    </source>
</evidence>
<feature type="region of interest" description="Disordered" evidence="1">
    <location>
        <begin position="44"/>
        <end position="220"/>
    </location>
</feature>
<evidence type="ECO:0000313" key="3">
    <source>
        <dbReference type="EMBL" id="WCZ33223.1"/>
    </source>
</evidence>
<evidence type="ECO:0000313" key="4">
    <source>
        <dbReference type="Proteomes" id="UP001220064"/>
    </source>
</evidence>
<organism evidence="3 4">
    <name type="scientific">Corynebacterium massiliense DSM 45435</name>
    <dbReference type="NCBI Taxonomy" id="1121364"/>
    <lineage>
        <taxon>Bacteria</taxon>
        <taxon>Bacillati</taxon>
        <taxon>Actinomycetota</taxon>
        <taxon>Actinomycetes</taxon>
        <taxon>Mycobacteriales</taxon>
        <taxon>Corynebacteriaceae</taxon>
        <taxon>Corynebacterium</taxon>
    </lineage>
</organism>
<feature type="compositionally biased region" description="Polar residues" evidence="1">
    <location>
        <begin position="170"/>
        <end position="179"/>
    </location>
</feature>
<feature type="compositionally biased region" description="Basic and acidic residues" evidence="1">
    <location>
        <begin position="148"/>
        <end position="161"/>
    </location>
</feature>
<gene>
    <name evidence="3" type="ORF">CMASS_09055</name>
</gene>
<dbReference type="Proteomes" id="UP001220064">
    <property type="component" value="Chromosome"/>
</dbReference>
<protein>
    <recommendedName>
        <fullName evidence="2">DUF6779 domain-containing protein</fullName>
    </recommendedName>
</protein>
<keyword evidence="4" id="KW-1185">Reference proteome</keyword>
<proteinExistence type="predicted"/>
<name>A0ABY7UBY2_9CORY</name>
<feature type="compositionally biased region" description="Polar residues" evidence="1">
    <location>
        <begin position="130"/>
        <end position="147"/>
    </location>
</feature>
<dbReference type="Pfam" id="PF20570">
    <property type="entry name" value="DUF6779"/>
    <property type="match status" value="1"/>
</dbReference>
<accession>A0ABY7UBY2</accession>
<evidence type="ECO:0000259" key="2">
    <source>
        <dbReference type="Pfam" id="PF20570"/>
    </source>
</evidence>
<reference evidence="3 4" key="1">
    <citation type="submission" date="2020-10" db="EMBL/GenBank/DDBJ databases">
        <title>Complete genome sequence of Corynebacterium massiliense DSM 45435, type strain of Corynebacterium massiliense.</title>
        <authorList>
            <person name="Busche T."/>
            <person name="Kalinowski J."/>
            <person name="Ruckert C."/>
        </authorList>
    </citation>
    <scope>NUCLEOTIDE SEQUENCE [LARGE SCALE GENOMIC DNA]</scope>
    <source>
        <strain evidence="3 4">DSM 45435</strain>
    </source>
</reference>
<feature type="compositionally biased region" description="Basic and acidic residues" evidence="1">
    <location>
        <begin position="184"/>
        <end position="201"/>
    </location>
</feature>
<dbReference type="InterPro" id="IPR046706">
    <property type="entry name" value="DUF6779"/>
</dbReference>